<comment type="subcellular location">
    <subcellularLocation>
        <location evidence="2">Cytoplasm</location>
    </subcellularLocation>
</comment>
<dbReference type="InterPro" id="IPR036714">
    <property type="entry name" value="SDH_sf"/>
</dbReference>
<dbReference type="GO" id="GO:0006105">
    <property type="term" value="P:succinate metabolic process"/>
    <property type="evidence" value="ECO:0007669"/>
    <property type="project" value="TreeGrafter"/>
</dbReference>
<comment type="function">
    <text evidence="1">An FAD assembly protein, which accelerates covalent attachment of the cofactor into other proteins. Plays an essential role in the assembly of succinate dehydrogenase (SDH, respiratory complex II), an enzyme complex that is a component of both the tricarboxylic acid cycle and the electron transport chain, and which couples the oxidation of succinate to fumarate with the reduction of ubiquinone (coenzyme Q) to ubiquinol. Required for flavinylation (covalent attachment of FAD) of the flavoprotein subunit SdhA of SDH and other flavinylated proteins as well.</text>
</comment>
<proteinExistence type="inferred from homology"/>
<dbReference type="AlphaFoldDB" id="A0A4S3KGV0"/>
<comment type="caution">
    <text evidence="7">The sequence shown here is derived from an EMBL/GenBank/DDBJ whole genome shotgun (WGS) entry which is preliminary data.</text>
</comment>
<evidence type="ECO:0000256" key="3">
    <source>
        <dbReference type="ARBA" id="ARBA00008571"/>
    </source>
</evidence>
<evidence type="ECO:0000256" key="6">
    <source>
        <dbReference type="ARBA" id="ARBA00023186"/>
    </source>
</evidence>
<keyword evidence="6" id="KW-0143">Chaperone</keyword>
<dbReference type="SUPFAM" id="SSF109910">
    <property type="entry name" value="YgfY-like"/>
    <property type="match status" value="1"/>
</dbReference>
<dbReference type="Gene3D" id="1.10.150.250">
    <property type="entry name" value="Flavinator of succinate dehydrogenase"/>
    <property type="match status" value="1"/>
</dbReference>
<organism evidence="7 8">
    <name type="scientific">Metallibacterium scheffleri</name>
    <dbReference type="NCBI Taxonomy" id="993689"/>
    <lineage>
        <taxon>Bacteria</taxon>
        <taxon>Pseudomonadati</taxon>
        <taxon>Pseudomonadota</taxon>
        <taxon>Gammaproteobacteria</taxon>
        <taxon>Lysobacterales</taxon>
        <taxon>Rhodanobacteraceae</taxon>
        <taxon>Metallibacterium</taxon>
    </lineage>
</organism>
<evidence type="ECO:0000256" key="4">
    <source>
        <dbReference type="ARBA" id="ARBA00019418"/>
    </source>
</evidence>
<sequence>MGAAAAPADAAQLGRLRWRCRRGMQELDVLLGGWLDAHWRSASAAQRAAFAELLEQQDPDLWAWCTGRSAAPRSDWQALIDDFRARAAH</sequence>
<protein>
    <recommendedName>
        <fullName evidence="4">FAD assembly factor SdhE</fullName>
    </recommendedName>
</protein>
<evidence type="ECO:0000313" key="8">
    <source>
        <dbReference type="Proteomes" id="UP000307749"/>
    </source>
</evidence>
<dbReference type="OrthoDB" id="9180899at2"/>
<keyword evidence="8" id="KW-1185">Reference proteome</keyword>
<dbReference type="RefSeq" id="WP_081128787.1">
    <property type="nucleotide sequence ID" value="NZ_DAHXOC010000006.1"/>
</dbReference>
<dbReference type="STRING" id="993689.GCA_002077135_02852"/>
<dbReference type="PANTHER" id="PTHR39585">
    <property type="entry name" value="FAD ASSEMBLY FACTOR SDHE"/>
    <property type="match status" value="1"/>
</dbReference>
<dbReference type="EMBL" id="MWQO01000054">
    <property type="protein sequence ID" value="THD07892.1"/>
    <property type="molecule type" value="Genomic_DNA"/>
</dbReference>
<evidence type="ECO:0000256" key="5">
    <source>
        <dbReference type="ARBA" id="ARBA00022490"/>
    </source>
</evidence>
<name>A0A4S3KGV0_9GAMM</name>
<evidence type="ECO:0000256" key="1">
    <source>
        <dbReference type="ARBA" id="ARBA00003135"/>
    </source>
</evidence>
<evidence type="ECO:0000313" key="7">
    <source>
        <dbReference type="EMBL" id="THD07892.1"/>
    </source>
</evidence>
<dbReference type="PANTHER" id="PTHR39585:SF1">
    <property type="entry name" value="FAD ASSEMBLY FACTOR SDHE"/>
    <property type="match status" value="1"/>
</dbReference>
<accession>A0A4S3KGV0</accession>
<dbReference type="InterPro" id="IPR050531">
    <property type="entry name" value="SdhE_FAD_assembly_factor"/>
</dbReference>
<dbReference type="Pfam" id="PF03937">
    <property type="entry name" value="Sdh5"/>
    <property type="match status" value="1"/>
</dbReference>
<dbReference type="Proteomes" id="UP000307749">
    <property type="component" value="Unassembled WGS sequence"/>
</dbReference>
<comment type="similarity">
    <text evidence="3">Belongs to the SdhE FAD assembly factor family.</text>
</comment>
<dbReference type="GO" id="GO:0005737">
    <property type="term" value="C:cytoplasm"/>
    <property type="evidence" value="ECO:0007669"/>
    <property type="project" value="UniProtKB-SubCell"/>
</dbReference>
<dbReference type="InterPro" id="IPR005631">
    <property type="entry name" value="SDH"/>
</dbReference>
<gene>
    <name evidence="7" type="ORF">B1806_14195</name>
</gene>
<reference evidence="7 8" key="1">
    <citation type="submission" date="2017-02" db="EMBL/GenBank/DDBJ databases">
        <title>Whole genome sequencing of Metallibacterium scheffleri DSM 24874 (T).</title>
        <authorList>
            <person name="Kumar S."/>
            <person name="Patil P."/>
            <person name="Patil P.B."/>
        </authorList>
    </citation>
    <scope>NUCLEOTIDE SEQUENCE [LARGE SCALE GENOMIC DNA]</scope>
    <source>
        <strain evidence="7 8">DSM 24874</strain>
    </source>
</reference>
<keyword evidence="5" id="KW-0963">Cytoplasm</keyword>
<evidence type="ECO:0000256" key="2">
    <source>
        <dbReference type="ARBA" id="ARBA00004496"/>
    </source>
</evidence>